<sequence>MPIFVLLSGLANASPSSQIHKVFVLSVLSFAVGHQPTTYCVHTKHLCDCEDCEASSRLVSSRLVSSRLVSPRLVSPRLVSSRPSWVILASPRKSDSGEEWEAHCRPLGRSLRNGSCGMLQLELPHLGPIKGFLEVQGVYHK</sequence>
<dbReference type="Proteomes" id="UP001651158">
    <property type="component" value="Unassembled WGS sequence"/>
</dbReference>
<dbReference type="EMBL" id="JAKROA010000007">
    <property type="protein sequence ID" value="KAL5105878.1"/>
    <property type="molecule type" value="Genomic_DNA"/>
</dbReference>
<organism evidence="1 2">
    <name type="scientific">Taenia crassiceps</name>
    <dbReference type="NCBI Taxonomy" id="6207"/>
    <lineage>
        <taxon>Eukaryota</taxon>
        <taxon>Metazoa</taxon>
        <taxon>Spiralia</taxon>
        <taxon>Lophotrochozoa</taxon>
        <taxon>Platyhelminthes</taxon>
        <taxon>Cestoda</taxon>
        <taxon>Eucestoda</taxon>
        <taxon>Cyclophyllidea</taxon>
        <taxon>Taeniidae</taxon>
        <taxon>Taenia</taxon>
    </lineage>
</organism>
<gene>
    <name evidence="1" type="ORF">TcWFU_007630</name>
</gene>
<evidence type="ECO:0000313" key="1">
    <source>
        <dbReference type="EMBL" id="KAL5105878.1"/>
    </source>
</evidence>
<reference evidence="1 2" key="1">
    <citation type="journal article" date="2022" name="Front. Cell. Infect. Microbiol.">
        <title>The Genomes of Two Strains of Taenia crassiceps the Animal Model for the Study of Human Cysticercosis.</title>
        <authorList>
            <person name="Bobes R.J."/>
            <person name="Estrada K."/>
            <person name="Rios-Valencia D.G."/>
            <person name="Calderon-Gallegos A."/>
            <person name="de la Torre P."/>
            <person name="Carrero J.C."/>
            <person name="Sanchez-Flores A."/>
            <person name="Laclette J.P."/>
        </authorList>
    </citation>
    <scope>NUCLEOTIDE SEQUENCE [LARGE SCALE GENOMIC DNA]</scope>
    <source>
        <strain evidence="1">WFUcys</strain>
    </source>
</reference>
<keyword evidence="2" id="KW-1185">Reference proteome</keyword>
<protein>
    <recommendedName>
        <fullName evidence="3">Secreted protein</fullName>
    </recommendedName>
</protein>
<comment type="caution">
    <text evidence="1">The sequence shown here is derived from an EMBL/GenBank/DDBJ whole genome shotgun (WGS) entry which is preliminary data.</text>
</comment>
<name>A0ABR4Q936_9CEST</name>
<evidence type="ECO:0008006" key="3">
    <source>
        <dbReference type="Google" id="ProtNLM"/>
    </source>
</evidence>
<proteinExistence type="predicted"/>
<evidence type="ECO:0000313" key="2">
    <source>
        <dbReference type="Proteomes" id="UP001651158"/>
    </source>
</evidence>
<accession>A0ABR4Q936</accession>